<organism evidence="2 3">
    <name type="scientific">Odinarchaeota yellowstonii (strain LCB_4)</name>
    <dbReference type="NCBI Taxonomy" id="1841599"/>
    <lineage>
        <taxon>Archaea</taxon>
        <taxon>Promethearchaeati</taxon>
        <taxon>Candidatus Odinarchaeota</taxon>
        <taxon>Candidatus Odinarchaeia</taxon>
        <taxon>Candidatus Odinarchaeales</taxon>
        <taxon>Candidatus Odinarchaeaceae</taxon>
        <taxon>Candidatus Odinarchaeum</taxon>
    </lineage>
</organism>
<dbReference type="SUPFAM" id="SSF51735">
    <property type="entry name" value="NAD(P)-binding Rossmann-fold domains"/>
    <property type="match status" value="1"/>
</dbReference>
<dbReference type="EMBL" id="CP091871">
    <property type="protein sequence ID" value="WEU39784.1"/>
    <property type="molecule type" value="Genomic_DNA"/>
</dbReference>
<accession>A0AAF0D195</accession>
<protein>
    <submittedName>
        <fullName evidence="2">Gfo/Idh/MocA family oxidoreductase</fullName>
    </submittedName>
</protein>
<sequence length="312" mass="35761">MNIGVIGVGNMGRNHLRVYSELRWVDRVYYYDSDPVKLTQISGKFEDCTPCESMQELLKKVDAVSVCVPTEKHFEVVKVCLEQGVNVLVEKPVVANLKEGEELLKIHSKSELILGVGHIERFNPIIREATKLLDNPRYVEIKRHNPASARVTTSSVIDDLMIHDIDIVWNIFFNGRANYEIHPYGDYNFCMVVAVFDKNIVFLSASRLSPRKIRTIYIEGDGFSVEGNFMDQEVYVYKKPSKYSVEDDKYIQENVIEKVLINKIEPLKEELKQFVTSVKTGKPFPVTLEQALLNLKIVEVIKNKLQTSNSRC</sequence>
<dbReference type="SUPFAM" id="SSF55347">
    <property type="entry name" value="Glyceraldehyde-3-phosphate dehydrogenase-like, C-terminal domain"/>
    <property type="match status" value="1"/>
</dbReference>
<dbReference type="Gene3D" id="3.30.360.10">
    <property type="entry name" value="Dihydrodipicolinate Reductase, domain 2"/>
    <property type="match status" value="1"/>
</dbReference>
<dbReference type="Gene3D" id="3.40.50.720">
    <property type="entry name" value="NAD(P)-binding Rossmann-like Domain"/>
    <property type="match status" value="1"/>
</dbReference>
<dbReference type="GO" id="GO:0000166">
    <property type="term" value="F:nucleotide binding"/>
    <property type="evidence" value="ECO:0007669"/>
    <property type="project" value="InterPro"/>
</dbReference>
<evidence type="ECO:0000313" key="3">
    <source>
        <dbReference type="Proteomes" id="UP000186851"/>
    </source>
</evidence>
<dbReference type="InterPro" id="IPR051450">
    <property type="entry name" value="Gfo/Idh/MocA_Oxidoreductases"/>
</dbReference>
<evidence type="ECO:0000313" key="2">
    <source>
        <dbReference type="EMBL" id="WEU39784.1"/>
    </source>
</evidence>
<dbReference type="KEGG" id="oyw:OdinLCB4_004715"/>
<dbReference type="AlphaFoldDB" id="A0AAF0D195"/>
<evidence type="ECO:0000259" key="1">
    <source>
        <dbReference type="Pfam" id="PF01408"/>
    </source>
</evidence>
<proteinExistence type="predicted"/>
<reference evidence="2" key="1">
    <citation type="journal article" date="2017" name="Nature">
        <title>Asgard archaea illuminate the origin of eukaryotic cellular complexity.</title>
        <authorList>
            <person name="Zaremba-Niedzwiedzka K."/>
            <person name="Caceres E.F."/>
            <person name="Saw J.H."/>
            <person name="Backstrom D."/>
            <person name="Juzokaite L."/>
            <person name="Vancaester E."/>
            <person name="Seitz K.W."/>
            <person name="Anantharaman K."/>
            <person name="Starnawski P."/>
            <person name="Kjeldsen K.U."/>
            <person name="Scott M.B."/>
            <person name="Nunoura T."/>
            <person name="Banfield J.F."/>
            <person name="Schramm A."/>
            <person name="Baker B.J."/>
            <person name="Spang A."/>
            <person name="Ettema T.J.G."/>
        </authorList>
    </citation>
    <scope>NUCLEOTIDE SEQUENCE</scope>
    <source>
        <strain evidence="2">LCB_4</strain>
    </source>
</reference>
<dbReference type="PANTHER" id="PTHR43377">
    <property type="entry name" value="BILIVERDIN REDUCTASE A"/>
    <property type="match status" value="1"/>
</dbReference>
<dbReference type="PANTHER" id="PTHR43377:SF1">
    <property type="entry name" value="BILIVERDIN REDUCTASE A"/>
    <property type="match status" value="1"/>
</dbReference>
<dbReference type="InterPro" id="IPR000683">
    <property type="entry name" value="Gfo/Idh/MocA-like_OxRdtase_N"/>
</dbReference>
<dbReference type="Pfam" id="PF01408">
    <property type="entry name" value="GFO_IDH_MocA"/>
    <property type="match status" value="1"/>
</dbReference>
<gene>
    <name evidence="2" type="ORF">OdinLCB4_004715</name>
</gene>
<reference evidence="2" key="2">
    <citation type="journal article" date="2022" name="Nat. Microbiol.">
        <title>A closed Candidatus Odinarchaeum chromosome exposes Asgard archaeal viruses.</title>
        <authorList>
            <person name="Tamarit D."/>
            <person name="Caceres E.F."/>
            <person name="Krupovic M."/>
            <person name="Nijland R."/>
            <person name="Eme L."/>
            <person name="Robinson N.P."/>
            <person name="Ettema T.J.G."/>
        </authorList>
    </citation>
    <scope>NUCLEOTIDE SEQUENCE</scope>
    <source>
        <strain evidence="2">LCB_4</strain>
    </source>
</reference>
<name>A0AAF0D195_ODILC</name>
<dbReference type="Proteomes" id="UP000186851">
    <property type="component" value="Chromosome"/>
</dbReference>
<feature type="domain" description="Gfo/Idh/MocA-like oxidoreductase N-terminal" evidence="1">
    <location>
        <begin position="1"/>
        <end position="118"/>
    </location>
</feature>
<dbReference type="InterPro" id="IPR036291">
    <property type="entry name" value="NAD(P)-bd_dom_sf"/>
</dbReference>